<evidence type="ECO:0000313" key="8">
    <source>
        <dbReference type="Proteomes" id="UP001161325"/>
    </source>
</evidence>
<dbReference type="InterPro" id="IPR007452">
    <property type="entry name" value="TamB_C"/>
</dbReference>
<evidence type="ECO:0000259" key="6">
    <source>
        <dbReference type="Pfam" id="PF04357"/>
    </source>
</evidence>
<comment type="caution">
    <text evidence="7">The sequence shown here is derived from an EMBL/GenBank/DDBJ whole genome shotgun (WGS) entry which is preliminary data.</text>
</comment>
<keyword evidence="4" id="KW-0472">Membrane</keyword>
<feature type="signal peptide" evidence="5">
    <location>
        <begin position="1"/>
        <end position="22"/>
    </location>
</feature>
<organism evidence="7 8">
    <name type="scientific">Roseisolibacter agri</name>
    <dbReference type="NCBI Taxonomy" id="2014610"/>
    <lineage>
        <taxon>Bacteria</taxon>
        <taxon>Pseudomonadati</taxon>
        <taxon>Gemmatimonadota</taxon>
        <taxon>Gemmatimonadia</taxon>
        <taxon>Gemmatimonadales</taxon>
        <taxon>Gemmatimonadaceae</taxon>
        <taxon>Roseisolibacter</taxon>
    </lineage>
</organism>
<gene>
    <name evidence="7" type="ORF">rosag_49500</name>
</gene>
<evidence type="ECO:0000256" key="5">
    <source>
        <dbReference type="SAM" id="SignalP"/>
    </source>
</evidence>
<dbReference type="PANTHER" id="PTHR36985:SF1">
    <property type="entry name" value="TRANSLOCATION AND ASSEMBLY MODULE SUBUNIT TAMB"/>
    <property type="match status" value="1"/>
</dbReference>
<feature type="chain" id="PRO_5041383457" description="Translocation and assembly module TamB C-terminal domain-containing protein" evidence="5">
    <location>
        <begin position="23"/>
        <end position="1540"/>
    </location>
</feature>
<dbReference type="GO" id="GO:0005886">
    <property type="term" value="C:plasma membrane"/>
    <property type="evidence" value="ECO:0007669"/>
    <property type="project" value="InterPro"/>
</dbReference>
<dbReference type="RefSeq" id="WP_284352835.1">
    <property type="nucleotide sequence ID" value="NZ_BRXS01000010.1"/>
</dbReference>
<feature type="domain" description="Translocation and assembly module TamB C-terminal" evidence="6">
    <location>
        <begin position="1121"/>
        <end position="1504"/>
    </location>
</feature>
<reference evidence="7" key="1">
    <citation type="submission" date="2022-08" db="EMBL/GenBank/DDBJ databases">
        <title>Draft genome sequencing of Roseisolibacter agri AW1220.</title>
        <authorList>
            <person name="Tobiishi Y."/>
            <person name="Tonouchi A."/>
        </authorList>
    </citation>
    <scope>NUCLEOTIDE SEQUENCE</scope>
    <source>
        <strain evidence="7">AW1220</strain>
    </source>
</reference>
<evidence type="ECO:0000313" key="7">
    <source>
        <dbReference type="EMBL" id="GLC28437.1"/>
    </source>
</evidence>
<evidence type="ECO:0000256" key="1">
    <source>
        <dbReference type="ARBA" id="ARBA00004167"/>
    </source>
</evidence>
<comment type="subcellular location">
    <subcellularLocation>
        <location evidence="1">Membrane</location>
        <topology evidence="1">Single-pass membrane protein</topology>
    </subcellularLocation>
</comment>
<evidence type="ECO:0000256" key="4">
    <source>
        <dbReference type="ARBA" id="ARBA00023136"/>
    </source>
</evidence>
<accession>A0AA37V4W5</accession>
<keyword evidence="8" id="KW-1185">Reference proteome</keyword>
<dbReference type="GO" id="GO:0009306">
    <property type="term" value="P:protein secretion"/>
    <property type="evidence" value="ECO:0007669"/>
    <property type="project" value="InterPro"/>
</dbReference>
<keyword evidence="5" id="KW-0732">Signal</keyword>
<keyword evidence="2" id="KW-0812">Transmembrane</keyword>
<proteinExistence type="predicted"/>
<evidence type="ECO:0000256" key="3">
    <source>
        <dbReference type="ARBA" id="ARBA00022989"/>
    </source>
</evidence>
<dbReference type="Proteomes" id="UP001161325">
    <property type="component" value="Unassembled WGS sequence"/>
</dbReference>
<name>A0AA37V4W5_9BACT</name>
<dbReference type="EMBL" id="BRXS01000010">
    <property type="protein sequence ID" value="GLC28437.1"/>
    <property type="molecule type" value="Genomic_DNA"/>
</dbReference>
<evidence type="ECO:0000256" key="2">
    <source>
        <dbReference type="ARBA" id="ARBA00022692"/>
    </source>
</evidence>
<protein>
    <recommendedName>
        <fullName evidence="6">Translocation and assembly module TamB C-terminal domain-containing protein</fullName>
    </recommendedName>
</protein>
<sequence length="1540" mass="163211">MPRRRTVAIASAAALLALCVLAVGMVVGVTQTGTGQDWVRRTIVEVLAPRVKGSLYVGRISGSFLGGVTVDSVVIRGPDDSLFVAASRIRVTYDVRDLIDRRVLLRRVEVEKPTVRLSQAEDGMWNYKRVFPPGGPSGPKTGRSFGDYIVADSVVVRGGTFVLTMPWHPADSLRGARRDSAIARNLARPDAEIRRRGRDFTRTWRWTNGFVALGYARLADPDTAGRRFAVARLDVDETDPPFRWRNVRGDVRWLGDSIWAEIPHWDLAGSTGSGRAKIVWGSNLPMRYDVRVKGDSVSLRDVAWVYPTLPRTGGGSMTLTIRNDPRNLRIIDYGLHDMDVRTTRSRLRGAMTYAVGGPVLGVKDVDLRADPMDFDLIRALNGKPFPYDWQGTITGTVKARGGPLDRFLVDDARFTFADRNVPGAVTRGTARGGLDILFPAFTKFQGLRVDVAQLDLRTLTYLNPNFPRIGGLVAGRATLDSSWLDVRFRDADLTHTDGPAPPSRFTGDGRVTWGTQFMTYALNLQAQPLSLDALARSYPTLPLRGLVSGPLRATGTVDALRVATSLTGPAGTLRFDGTLDAFEPSYGATGAIGAAQLDLRTLLGDPKLPETSITADGTVNAVGSGPADLSGSLQLTLGRSIVDGARIYGGVARLGFLDGRLRVDTLDVESTAARLVAAGGLGLTSTRTDSLQVRVVADSLGGLRRWLLANSTGADPSGADSLSGTLRLQGVLAGTLDTAVTSPGLSLTARLEGEALAYGRTRAALVDARLEGHDLLRAAALRLTASGDSLLLGGLSLARAEGRFATDSLRADALGAPRSGTWAVRAGSDSGAALEAVGRTRLATDSTEVLVDSARLAVAAGREYRLAAPARLTTRRAGNAIALDSLVLRDGAGARIAVGAQLQDTGAVRGALALDAVPIADLARVSGLVGSAPTGAATTAPAASYDGRLTFGAQLAGTRALPLVTLRADARDATLAGVKVERITATGDYAVRRLTANLGLFRDGAQLLTANAALPIDLALLPGTRRLPDDTLRGVVRADSLDLALFGAIVPGLRDVAGRMRIGFDLGGTWERPRLFGALRLDNGAATVQPAGIRLQSLAADVALEGDSVAVRRVFARSGGVGDTLALTGFVRLTSVDNPTFGLRLAARNFLAIDRPRLATLWLSTPEPVSVTGPYRAAVVRGAVRAERGRVYIPELIDKRIVDLNEYRDVVDTTIGQNRRLIPAPSAFVENLTLDDVRLEVGDDVWLRSPEANIKLGGSLAVTRAVARGGSFAGAGRDQAQLALLGALGVTRGTYRLNLGFAQPIFEVEPGTLRFFGTPDLNPTLDVRAVHVVRQVRSGTNRPDVRVQVNIGGTLNQPTLRLSSADNPPIPDTDLISYLVTGEPASAVLGTTQGSEQGAALALRLAGSLLSGALTQGGPFDVVQVQTGGAAGDATGFLGSSSSILSRTRLGFGGQLGRRTFYTFTTGLCGLNSPTEANSLALFANGLGFKIERRLTPTLSVELGLEPGSVQQACQRGTSTRSYQQTPTQGGIDIFRRWSF</sequence>
<dbReference type="PANTHER" id="PTHR36985">
    <property type="entry name" value="TRANSLOCATION AND ASSEMBLY MODULE SUBUNIT TAMB"/>
    <property type="match status" value="1"/>
</dbReference>
<keyword evidence="3" id="KW-1133">Transmembrane helix</keyword>
<dbReference type="Pfam" id="PF04357">
    <property type="entry name" value="TamB"/>
    <property type="match status" value="1"/>
</dbReference>